<dbReference type="SUPFAM" id="SSF117892">
    <property type="entry name" value="Band 7/SPFH domain"/>
    <property type="match status" value="1"/>
</dbReference>
<dbReference type="InterPro" id="IPR001107">
    <property type="entry name" value="Band_7"/>
</dbReference>
<evidence type="ECO:0000313" key="2">
    <source>
        <dbReference type="EMBL" id="KNE65145.1"/>
    </source>
</evidence>
<name>A0A0L0SRZ8_ALLM3</name>
<feature type="domain" description="Band 7" evidence="1">
    <location>
        <begin position="2"/>
        <end position="108"/>
    </location>
</feature>
<sequence length="112" mass="12408">MVIERLGKYSRALQPGLALLVPGIGKIAYVHALKEIVVEIPLQSAHTMDNVGFEFDGMLDYRIVDPVKASCIVEDPHFAISQLVQMTMWSEIGQLMLDCMLAKHLSLNGNIV</sequence>
<dbReference type="Gene3D" id="3.30.479.30">
    <property type="entry name" value="Band 7 domain"/>
    <property type="match status" value="1"/>
</dbReference>
<dbReference type="EMBL" id="GG745346">
    <property type="protein sequence ID" value="KNE65145.1"/>
    <property type="molecule type" value="Genomic_DNA"/>
</dbReference>
<evidence type="ECO:0000259" key="1">
    <source>
        <dbReference type="Pfam" id="PF01145"/>
    </source>
</evidence>
<dbReference type="InterPro" id="IPR036013">
    <property type="entry name" value="Band_7/SPFH_dom_sf"/>
</dbReference>
<protein>
    <recommendedName>
        <fullName evidence="1">Band 7 domain-containing protein</fullName>
    </recommendedName>
</protein>
<dbReference type="OrthoDB" id="434619at2759"/>
<dbReference type="GO" id="GO:0005739">
    <property type="term" value="C:mitochondrion"/>
    <property type="evidence" value="ECO:0007669"/>
    <property type="project" value="TreeGrafter"/>
</dbReference>
<keyword evidence="3" id="KW-1185">Reference proteome</keyword>
<dbReference type="InterPro" id="IPR050710">
    <property type="entry name" value="Band7/mec-2_domain"/>
</dbReference>
<dbReference type="Proteomes" id="UP000054350">
    <property type="component" value="Unassembled WGS sequence"/>
</dbReference>
<dbReference type="PANTHER" id="PTHR43327">
    <property type="entry name" value="STOMATIN-LIKE PROTEIN 2, MITOCHONDRIAL"/>
    <property type="match status" value="1"/>
</dbReference>
<accession>A0A0L0SRZ8</accession>
<evidence type="ECO:0000313" key="3">
    <source>
        <dbReference type="Proteomes" id="UP000054350"/>
    </source>
</evidence>
<dbReference type="GO" id="GO:0007005">
    <property type="term" value="P:mitochondrion organization"/>
    <property type="evidence" value="ECO:0007669"/>
    <property type="project" value="TreeGrafter"/>
</dbReference>
<dbReference type="STRING" id="578462.A0A0L0SRZ8"/>
<dbReference type="PANTHER" id="PTHR43327:SF10">
    <property type="entry name" value="STOMATIN-LIKE PROTEIN 2, MITOCHONDRIAL"/>
    <property type="match status" value="1"/>
</dbReference>
<dbReference type="Pfam" id="PF01145">
    <property type="entry name" value="Band_7"/>
    <property type="match status" value="1"/>
</dbReference>
<dbReference type="AlphaFoldDB" id="A0A0L0SRZ8"/>
<proteinExistence type="predicted"/>
<organism evidence="2 3">
    <name type="scientific">Allomyces macrogynus (strain ATCC 38327)</name>
    <name type="common">Allomyces javanicus var. macrogynus</name>
    <dbReference type="NCBI Taxonomy" id="578462"/>
    <lineage>
        <taxon>Eukaryota</taxon>
        <taxon>Fungi</taxon>
        <taxon>Fungi incertae sedis</taxon>
        <taxon>Blastocladiomycota</taxon>
        <taxon>Blastocladiomycetes</taxon>
        <taxon>Blastocladiales</taxon>
        <taxon>Blastocladiaceae</taxon>
        <taxon>Allomyces</taxon>
    </lineage>
</organism>
<dbReference type="eggNOG" id="KOG2620">
    <property type="taxonomic scope" value="Eukaryota"/>
</dbReference>
<gene>
    <name evidence="2" type="ORF">AMAG_10798</name>
</gene>
<dbReference type="VEuPathDB" id="FungiDB:AMAG_10798"/>
<reference evidence="3" key="2">
    <citation type="submission" date="2009-11" db="EMBL/GenBank/DDBJ databases">
        <title>The Genome Sequence of Allomyces macrogynus strain ATCC 38327.</title>
        <authorList>
            <consortium name="The Broad Institute Genome Sequencing Platform"/>
            <person name="Russ C."/>
            <person name="Cuomo C."/>
            <person name="Shea T."/>
            <person name="Young S.K."/>
            <person name="Zeng Q."/>
            <person name="Koehrsen M."/>
            <person name="Haas B."/>
            <person name="Borodovsky M."/>
            <person name="Guigo R."/>
            <person name="Alvarado L."/>
            <person name="Berlin A."/>
            <person name="Borenstein D."/>
            <person name="Chen Z."/>
            <person name="Engels R."/>
            <person name="Freedman E."/>
            <person name="Gellesch M."/>
            <person name="Goldberg J."/>
            <person name="Griggs A."/>
            <person name="Gujja S."/>
            <person name="Heiman D."/>
            <person name="Hepburn T."/>
            <person name="Howarth C."/>
            <person name="Jen D."/>
            <person name="Larson L."/>
            <person name="Lewis B."/>
            <person name="Mehta T."/>
            <person name="Park D."/>
            <person name="Pearson M."/>
            <person name="Roberts A."/>
            <person name="Saif S."/>
            <person name="Shenoy N."/>
            <person name="Sisk P."/>
            <person name="Stolte C."/>
            <person name="Sykes S."/>
            <person name="Walk T."/>
            <person name="White J."/>
            <person name="Yandava C."/>
            <person name="Burger G."/>
            <person name="Gray M.W."/>
            <person name="Holland P.W.H."/>
            <person name="King N."/>
            <person name="Lang F.B.F."/>
            <person name="Roger A.J."/>
            <person name="Ruiz-Trillo I."/>
            <person name="Lander E."/>
            <person name="Nusbaum C."/>
        </authorList>
    </citation>
    <scope>NUCLEOTIDE SEQUENCE [LARGE SCALE GENOMIC DNA]</scope>
    <source>
        <strain evidence="3">ATCC 38327</strain>
    </source>
</reference>
<reference evidence="2 3" key="1">
    <citation type="submission" date="2009-11" db="EMBL/GenBank/DDBJ databases">
        <title>Annotation of Allomyces macrogynus ATCC 38327.</title>
        <authorList>
            <consortium name="The Broad Institute Genome Sequencing Platform"/>
            <person name="Russ C."/>
            <person name="Cuomo C."/>
            <person name="Burger G."/>
            <person name="Gray M.W."/>
            <person name="Holland P.W.H."/>
            <person name="King N."/>
            <person name="Lang F.B.F."/>
            <person name="Roger A.J."/>
            <person name="Ruiz-Trillo I."/>
            <person name="Young S.K."/>
            <person name="Zeng Q."/>
            <person name="Gargeya S."/>
            <person name="Fitzgerald M."/>
            <person name="Haas B."/>
            <person name="Abouelleil A."/>
            <person name="Alvarado L."/>
            <person name="Arachchi H.M."/>
            <person name="Berlin A."/>
            <person name="Chapman S.B."/>
            <person name="Gearin G."/>
            <person name="Goldberg J."/>
            <person name="Griggs A."/>
            <person name="Gujja S."/>
            <person name="Hansen M."/>
            <person name="Heiman D."/>
            <person name="Howarth C."/>
            <person name="Larimer J."/>
            <person name="Lui A."/>
            <person name="MacDonald P.J.P."/>
            <person name="McCowen C."/>
            <person name="Montmayeur A."/>
            <person name="Murphy C."/>
            <person name="Neiman D."/>
            <person name="Pearson M."/>
            <person name="Priest M."/>
            <person name="Roberts A."/>
            <person name="Saif S."/>
            <person name="Shea T."/>
            <person name="Sisk P."/>
            <person name="Stolte C."/>
            <person name="Sykes S."/>
            <person name="Wortman J."/>
            <person name="Nusbaum C."/>
            <person name="Birren B."/>
        </authorList>
    </citation>
    <scope>NUCLEOTIDE SEQUENCE [LARGE SCALE GENOMIC DNA]</scope>
    <source>
        <strain evidence="2 3">ATCC 38327</strain>
    </source>
</reference>